<comment type="subunit">
    <text evidence="5">Heterotetramer of two light and two heavy chains.</text>
</comment>
<evidence type="ECO:0000256" key="3">
    <source>
        <dbReference type="ARBA" id="ARBA00005103"/>
    </source>
</evidence>
<dbReference type="SUPFAM" id="SSF57561">
    <property type="entry name" value="Methylamine dehydrogenase, L chain"/>
    <property type="match status" value="1"/>
</dbReference>
<evidence type="ECO:0000256" key="11">
    <source>
        <dbReference type="ARBA" id="ARBA00022764"/>
    </source>
</evidence>
<evidence type="ECO:0000256" key="8">
    <source>
        <dbReference type="ARBA" id="ARBA00022448"/>
    </source>
</evidence>
<dbReference type="PROSITE" id="PS51318">
    <property type="entry name" value="TAT"/>
    <property type="match status" value="1"/>
</dbReference>
<evidence type="ECO:0000256" key="6">
    <source>
        <dbReference type="ARBA" id="ARBA00012548"/>
    </source>
</evidence>
<comment type="caution">
    <text evidence="18">The sequence shown here is derived from an EMBL/GenBank/DDBJ whole genome shotgun (WGS) entry which is preliminary data.</text>
</comment>
<evidence type="ECO:0000256" key="4">
    <source>
        <dbReference type="ARBA" id="ARBA00010711"/>
    </source>
</evidence>
<dbReference type="Proteomes" id="UP001062776">
    <property type="component" value="Unassembled WGS sequence"/>
</dbReference>
<evidence type="ECO:0000256" key="16">
    <source>
        <dbReference type="ARBA" id="ARBA00049536"/>
    </source>
</evidence>
<evidence type="ECO:0000256" key="7">
    <source>
        <dbReference type="ARBA" id="ARBA00014557"/>
    </source>
</evidence>
<evidence type="ECO:0000256" key="9">
    <source>
        <dbReference type="ARBA" id="ARBA00022709"/>
    </source>
</evidence>
<keyword evidence="11" id="KW-0574">Periplasm</keyword>
<dbReference type="InterPro" id="IPR016008">
    <property type="entry name" value="Amine_DH_Ltc"/>
</dbReference>
<comment type="subcellular location">
    <subcellularLocation>
        <location evidence="2">Periplasm</location>
    </subcellularLocation>
</comment>
<keyword evidence="12" id="KW-0249">Electron transport</keyword>
<dbReference type="RefSeq" id="WP_264813847.1">
    <property type="nucleotide sequence ID" value="NZ_BAPV01000001.1"/>
</dbReference>
<dbReference type="EMBL" id="BAPV01000001">
    <property type="protein sequence ID" value="GBQ82598.1"/>
    <property type="molecule type" value="Genomic_DNA"/>
</dbReference>
<reference evidence="18" key="1">
    <citation type="submission" date="2013-04" db="EMBL/GenBank/DDBJ databases">
        <title>The genome sequencing project of 58 acetic acid bacteria.</title>
        <authorList>
            <person name="Okamoto-Kainuma A."/>
            <person name="Ishikawa M."/>
            <person name="Umino S."/>
            <person name="Koizumi Y."/>
            <person name="Shiwa Y."/>
            <person name="Yoshikawa H."/>
            <person name="Matsutani M."/>
            <person name="Matsushita K."/>
        </authorList>
    </citation>
    <scope>NUCLEOTIDE SEQUENCE</scope>
    <source>
        <strain evidence="18">NRIC 0535</strain>
    </source>
</reference>
<comment type="similarity">
    <text evidence="4">Belongs to the aromatic amine dehydrogenase light chain family.</text>
</comment>
<keyword evidence="14" id="KW-1015">Disulfide bond</keyword>
<proteinExistence type="inferred from homology"/>
<evidence type="ECO:0000259" key="17">
    <source>
        <dbReference type="Pfam" id="PF02975"/>
    </source>
</evidence>
<evidence type="ECO:0000256" key="15">
    <source>
        <dbReference type="ARBA" id="ARBA00031741"/>
    </source>
</evidence>
<dbReference type="InterPro" id="IPR013504">
    <property type="entry name" value="MADH/AADH_Ltc_C_dom"/>
</dbReference>
<gene>
    <name evidence="18" type="ORF">AA0535_0027</name>
</gene>
<protein>
    <recommendedName>
        <fullName evidence="7">Methylamine dehydrogenase light chain</fullName>
        <ecNumber evidence="6">1.4.9.1</ecNumber>
    </recommendedName>
    <alternativeName>
        <fullName evidence="15">Methylamine dehydrogenase (amicyanin)</fullName>
    </alternativeName>
</protein>
<dbReference type="InterPro" id="IPR004229">
    <property type="entry name" value="MeN_DH_Ltc"/>
</dbReference>
<accession>A0ABQ0PVG0</accession>
<comment type="catalytic activity">
    <reaction evidence="16">
        <text>2 oxidized [amicyanin] + methylamine + H2O = 2 reduced [amicyanin] + formaldehyde + NH4(+) + 2 H(+)</text>
        <dbReference type="Rhea" id="RHEA:30207"/>
        <dbReference type="Rhea" id="RHEA-COMP:11100"/>
        <dbReference type="Rhea" id="RHEA-COMP:11101"/>
        <dbReference type="ChEBI" id="CHEBI:15377"/>
        <dbReference type="ChEBI" id="CHEBI:15378"/>
        <dbReference type="ChEBI" id="CHEBI:16842"/>
        <dbReference type="ChEBI" id="CHEBI:28938"/>
        <dbReference type="ChEBI" id="CHEBI:29036"/>
        <dbReference type="ChEBI" id="CHEBI:49552"/>
        <dbReference type="ChEBI" id="CHEBI:59338"/>
        <dbReference type="EC" id="1.4.9.1"/>
    </reaction>
</comment>
<dbReference type="PIRSF" id="PIRSF000192">
    <property type="entry name" value="Amine_dh_beta"/>
    <property type="match status" value="1"/>
</dbReference>
<dbReference type="Pfam" id="PF02975">
    <property type="entry name" value="Me-amine-dh_L"/>
    <property type="match status" value="1"/>
</dbReference>
<keyword evidence="13" id="KW-0560">Oxidoreductase</keyword>
<dbReference type="NCBIfam" id="TIGR02659">
    <property type="entry name" value="TTQ_MADH_Lt"/>
    <property type="match status" value="1"/>
</dbReference>
<evidence type="ECO:0000256" key="14">
    <source>
        <dbReference type="ARBA" id="ARBA00023157"/>
    </source>
</evidence>
<comment type="pathway">
    <text evidence="3">One-carbon metabolism; methylamine degradation; formaldehyde from methylamine: step 1/1.</text>
</comment>
<keyword evidence="19" id="KW-1185">Reference proteome</keyword>
<name>A0ABQ0PVG0_9PROT</name>
<dbReference type="InterPro" id="IPR036560">
    <property type="entry name" value="MADH/AADH_L_sf"/>
</dbReference>
<sequence>MTQSELISGRAIQDGAPSSPLDRITERLIRHVASYSSRRSVLGRLGAWATFGALVPLLPVERASAATPPGTGKAAPAAQSHVKAPSPFAAKAQTTDPTACDYWRYCAIDGFLCASCGGGVHSCPPGTRPSPTSWIGTCFNPQDGQSYLVAYRDCCGQDACSQPPCLGTDGDQPSYRPQANNDIIWCFGTGALVYNCSTSVIVGNAS</sequence>
<evidence type="ECO:0000256" key="10">
    <source>
        <dbReference type="ARBA" id="ARBA00022729"/>
    </source>
</evidence>
<keyword evidence="9" id="KW-0824">TTQ</keyword>
<evidence type="ECO:0000256" key="13">
    <source>
        <dbReference type="ARBA" id="ARBA00023002"/>
    </source>
</evidence>
<comment type="function">
    <text evidence="1">Methylamine dehydrogenase carries out the oxidation of methylamine. Electrons are passed from methylamine dehydrogenase to amicyanin.</text>
</comment>
<dbReference type="InterPro" id="IPR006311">
    <property type="entry name" value="TAT_signal"/>
</dbReference>
<dbReference type="Gene3D" id="2.60.30.10">
    <property type="entry name" value="Methylamine/Aralkylamine dehydrogenase light chain"/>
    <property type="match status" value="1"/>
</dbReference>
<feature type="domain" description="Methylamine/Aralkylamine dehydrogenase light chain C-terminal" evidence="17">
    <location>
        <begin position="93"/>
        <end position="203"/>
    </location>
</feature>
<organism evidence="18 19">
    <name type="scientific">Asaia krungthepensis NRIC 0535</name>
    <dbReference type="NCBI Taxonomy" id="1307925"/>
    <lineage>
        <taxon>Bacteria</taxon>
        <taxon>Pseudomonadati</taxon>
        <taxon>Pseudomonadota</taxon>
        <taxon>Alphaproteobacteria</taxon>
        <taxon>Acetobacterales</taxon>
        <taxon>Acetobacteraceae</taxon>
        <taxon>Asaia</taxon>
    </lineage>
</organism>
<keyword evidence="8" id="KW-0813">Transport</keyword>
<dbReference type="EC" id="1.4.9.1" evidence="6"/>
<keyword evidence="10" id="KW-0732">Signal</keyword>
<evidence type="ECO:0000313" key="18">
    <source>
        <dbReference type="EMBL" id="GBQ82598.1"/>
    </source>
</evidence>
<evidence type="ECO:0000256" key="2">
    <source>
        <dbReference type="ARBA" id="ARBA00004418"/>
    </source>
</evidence>
<evidence type="ECO:0000256" key="5">
    <source>
        <dbReference type="ARBA" id="ARBA00011683"/>
    </source>
</evidence>
<evidence type="ECO:0000256" key="12">
    <source>
        <dbReference type="ARBA" id="ARBA00022982"/>
    </source>
</evidence>
<evidence type="ECO:0000313" key="19">
    <source>
        <dbReference type="Proteomes" id="UP001062776"/>
    </source>
</evidence>
<evidence type="ECO:0000256" key="1">
    <source>
        <dbReference type="ARBA" id="ARBA00002034"/>
    </source>
</evidence>